<keyword evidence="1" id="KW-0175">Coiled coil</keyword>
<feature type="coiled-coil region" evidence="1">
    <location>
        <begin position="47"/>
        <end position="81"/>
    </location>
</feature>
<evidence type="ECO:0000313" key="3">
    <source>
        <dbReference type="EMBL" id="KAF1002441.1"/>
    </source>
</evidence>
<dbReference type="AlphaFoldDB" id="A0A6L5B9X1"/>
<evidence type="ECO:0000256" key="2">
    <source>
        <dbReference type="SAM" id="MobiDB-lite"/>
    </source>
</evidence>
<feature type="compositionally biased region" description="Basic and acidic residues" evidence="2">
    <location>
        <begin position="135"/>
        <end position="157"/>
    </location>
</feature>
<evidence type="ECO:0000256" key="1">
    <source>
        <dbReference type="SAM" id="Coils"/>
    </source>
</evidence>
<gene>
    <name evidence="3" type="ORF">AG4045_027604</name>
</gene>
<sequence>MGFGVCGKEMEGDDGLKTLECLRRRLLAERAVSRAANEEADKLGIKLIELEYKLKQEVKLRKRAEKRLRSLIKKLEALKIVHVVSDESSSFNHSSPLEKSDLGFLSSSSSVSSLSYPDKQKKKPNFPNRNSSNCELDKADKKDESTSSEILKHIDVD</sequence>
<organism evidence="3 4">
    <name type="scientific">Apium graveolens</name>
    <name type="common">Celery</name>
    <dbReference type="NCBI Taxonomy" id="4045"/>
    <lineage>
        <taxon>Eukaryota</taxon>
        <taxon>Viridiplantae</taxon>
        <taxon>Streptophyta</taxon>
        <taxon>Embryophyta</taxon>
        <taxon>Tracheophyta</taxon>
        <taxon>Spermatophyta</taxon>
        <taxon>Magnoliopsida</taxon>
        <taxon>eudicotyledons</taxon>
        <taxon>Gunneridae</taxon>
        <taxon>Pentapetalae</taxon>
        <taxon>asterids</taxon>
        <taxon>campanulids</taxon>
        <taxon>Apiales</taxon>
        <taxon>Apiaceae</taxon>
        <taxon>Apioideae</taxon>
        <taxon>apioid superclade</taxon>
        <taxon>Apieae</taxon>
        <taxon>Apium</taxon>
    </lineage>
</organism>
<dbReference type="EMBL" id="WRXP01001168">
    <property type="protein sequence ID" value="KAF1002441.1"/>
    <property type="molecule type" value="Genomic_DNA"/>
</dbReference>
<protein>
    <submittedName>
        <fullName evidence="3">Uncharacterized protein</fullName>
    </submittedName>
</protein>
<evidence type="ECO:0000313" key="4">
    <source>
        <dbReference type="Proteomes" id="UP000593563"/>
    </source>
</evidence>
<name>A0A6L5B9X1_APIGR</name>
<dbReference type="Proteomes" id="UP000593563">
    <property type="component" value="Unassembled WGS sequence"/>
</dbReference>
<proteinExistence type="predicted"/>
<accession>A0A6L5B9X1</accession>
<comment type="caution">
    <text evidence="3">The sequence shown here is derived from an EMBL/GenBank/DDBJ whole genome shotgun (WGS) entry which is preliminary data.</text>
</comment>
<feature type="compositionally biased region" description="Low complexity" evidence="2">
    <location>
        <begin position="105"/>
        <end position="115"/>
    </location>
</feature>
<reference evidence="3" key="1">
    <citation type="submission" date="2020-01" db="EMBL/GenBank/DDBJ databases">
        <title>The Celery Genome Sequence Reveals Sequential Paleo-tetraploidization, Resistance Gene Elimination, Karyotype Evolution, and Functional Innovation in Apiales.</title>
        <authorList>
            <person name="Song X."/>
        </authorList>
    </citation>
    <scope>NUCLEOTIDE SEQUENCE</scope>
    <source>
        <tissue evidence="3">Leaf</tissue>
    </source>
</reference>
<dbReference type="PANTHER" id="PTHR33701">
    <property type="entry name" value="TRANSMEMBRANE PROTEIN"/>
    <property type="match status" value="1"/>
</dbReference>
<feature type="region of interest" description="Disordered" evidence="2">
    <location>
        <begin position="104"/>
        <end position="157"/>
    </location>
</feature>
<dbReference type="PANTHER" id="PTHR33701:SF2">
    <property type="entry name" value="TRANSMEMBRANE PROTEIN"/>
    <property type="match status" value="1"/>
</dbReference>
<keyword evidence="4" id="KW-1185">Reference proteome</keyword>